<dbReference type="InterPro" id="IPR036388">
    <property type="entry name" value="WH-like_DNA-bd_sf"/>
</dbReference>
<sequence>MSVAPIAPESKPDSPSSGDAGAGTREKVLGHLLRHPDSTAAEVAQTLSLTPTAVRRHLENLAEESLVETIRRPSGGRGRPARAWRITARGRGLRGDSNGQLALGALEALREAGGSEAVYKFASRRFSALVAGVEPASGPDDVERAARDLATALSEAGYEATVDESIAGVQLCQHHCPVWDVASSCPELCAAEQDVLEVKLGTHIQRLATLAVGNCACTTNIPVLDGQPEPEEVGDVS</sequence>
<dbReference type="SUPFAM" id="SSF46785">
    <property type="entry name" value="Winged helix' DNA-binding domain"/>
    <property type="match status" value="1"/>
</dbReference>
<dbReference type="Proteomes" id="UP000776650">
    <property type="component" value="Unassembled WGS sequence"/>
</dbReference>
<reference evidence="2" key="2">
    <citation type="submission" date="2021-09" db="EMBL/GenBank/DDBJ databases">
        <authorList>
            <person name="Gilroy R."/>
        </authorList>
    </citation>
    <scope>NUCLEOTIDE SEQUENCE</scope>
    <source>
        <strain evidence="2">ChiGjej1B1-18357</strain>
    </source>
</reference>
<evidence type="ECO:0000313" key="2">
    <source>
        <dbReference type="EMBL" id="HJE91372.1"/>
    </source>
</evidence>
<evidence type="ECO:0000256" key="1">
    <source>
        <dbReference type="SAM" id="MobiDB-lite"/>
    </source>
</evidence>
<dbReference type="RefSeq" id="WP_303913612.1">
    <property type="nucleotide sequence ID" value="NZ_DYXM01000201.1"/>
</dbReference>
<dbReference type="InterPro" id="IPR011991">
    <property type="entry name" value="ArsR-like_HTH"/>
</dbReference>
<gene>
    <name evidence="2" type="ORF">K8V11_10230</name>
</gene>
<dbReference type="InterPro" id="IPR036390">
    <property type="entry name" value="WH_DNA-bd_sf"/>
</dbReference>
<comment type="caution">
    <text evidence="2">The sequence shown here is derived from an EMBL/GenBank/DDBJ whole genome shotgun (WGS) entry which is preliminary data.</text>
</comment>
<accession>A0A921F517</accession>
<dbReference type="AlphaFoldDB" id="A0A921F517"/>
<dbReference type="GO" id="GO:0003700">
    <property type="term" value="F:DNA-binding transcription factor activity"/>
    <property type="evidence" value="ECO:0007669"/>
    <property type="project" value="InterPro"/>
</dbReference>
<proteinExistence type="predicted"/>
<dbReference type="EMBL" id="DYXM01000201">
    <property type="protein sequence ID" value="HJE91372.1"/>
    <property type="molecule type" value="Genomic_DNA"/>
</dbReference>
<name>A0A921F517_9ACTN</name>
<feature type="region of interest" description="Disordered" evidence="1">
    <location>
        <begin position="1"/>
        <end position="26"/>
    </location>
</feature>
<protein>
    <submittedName>
        <fullName evidence="2">Transcriptional regulator</fullName>
    </submittedName>
</protein>
<dbReference type="Pfam" id="PF13412">
    <property type="entry name" value="HTH_24"/>
    <property type="match status" value="1"/>
</dbReference>
<dbReference type="Gene3D" id="1.10.10.10">
    <property type="entry name" value="Winged helix-like DNA-binding domain superfamily/Winged helix DNA-binding domain"/>
    <property type="match status" value="1"/>
</dbReference>
<reference evidence="2" key="1">
    <citation type="journal article" date="2021" name="PeerJ">
        <title>Extensive microbial diversity within the chicken gut microbiome revealed by metagenomics and culture.</title>
        <authorList>
            <person name="Gilroy R."/>
            <person name="Ravi A."/>
            <person name="Getino M."/>
            <person name="Pursley I."/>
            <person name="Horton D.L."/>
            <person name="Alikhan N.F."/>
            <person name="Baker D."/>
            <person name="Gharbi K."/>
            <person name="Hall N."/>
            <person name="Watson M."/>
            <person name="Adriaenssens E.M."/>
            <person name="Foster-Nyarko E."/>
            <person name="Jarju S."/>
            <person name="Secka A."/>
            <person name="Antonio M."/>
            <person name="Oren A."/>
            <person name="Chaudhuri R.R."/>
            <person name="La Ragione R."/>
            <person name="Hildebrand F."/>
            <person name="Pallen M.J."/>
        </authorList>
    </citation>
    <scope>NUCLEOTIDE SEQUENCE</scope>
    <source>
        <strain evidence="2">ChiGjej1B1-18357</strain>
    </source>
</reference>
<dbReference type="CDD" id="cd00090">
    <property type="entry name" value="HTH_ARSR"/>
    <property type="match status" value="1"/>
</dbReference>
<evidence type="ECO:0000313" key="3">
    <source>
        <dbReference type="Proteomes" id="UP000776650"/>
    </source>
</evidence>
<organism evidence="2 3">
    <name type="scientific">Dietzia timorensis</name>
    <dbReference type="NCBI Taxonomy" id="499555"/>
    <lineage>
        <taxon>Bacteria</taxon>
        <taxon>Bacillati</taxon>
        <taxon>Actinomycetota</taxon>
        <taxon>Actinomycetes</taxon>
        <taxon>Mycobacteriales</taxon>
        <taxon>Dietziaceae</taxon>
        <taxon>Dietzia</taxon>
    </lineage>
</organism>